<gene>
    <name evidence="2" type="ORF">AVW11_07740</name>
</gene>
<dbReference type="RefSeq" id="WP_076043588.1">
    <property type="nucleotide sequence ID" value="NZ_MQUR01000011.1"/>
</dbReference>
<keyword evidence="1" id="KW-0812">Transmembrane</keyword>
<dbReference type="Proteomes" id="UP000187151">
    <property type="component" value="Unassembled WGS sequence"/>
</dbReference>
<dbReference type="EMBL" id="MQUR01000011">
    <property type="protein sequence ID" value="OLZ70730.1"/>
    <property type="molecule type" value="Genomic_DNA"/>
</dbReference>
<keyword evidence="1" id="KW-0472">Membrane</keyword>
<keyword evidence="1" id="KW-1133">Transmembrane helix</keyword>
<evidence type="ECO:0000256" key="1">
    <source>
        <dbReference type="SAM" id="Phobius"/>
    </source>
</evidence>
<organism evidence="2 3">
    <name type="scientific">Streptomyces amritsarensis</name>
    <dbReference type="NCBI Taxonomy" id="681158"/>
    <lineage>
        <taxon>Bacteria</taxon>
        <taxon>Bacillati</taxon>
        <taxon>Actinomycetota</taxon>
        <taxon>Actinomycetes</taxon>
        <taxon>Kitasatosporales</taxon>
        <taxon>Streptomycetaceae</taxon>
        <taxon>Streptomyces</taxon>
    </lineage>
</organism>
<reference evidence="2 3" key="1">
    <citation type="submission" date="2016-01" db="EMBL/GenBank/DDBJ databases">
        <title>Streptomyces amritsarensis strain MTCC 11845 genome sequencing and assembly.</title>
        <authorList>
            <person name="Sharma D."/>
            <person name="Nair G.R."/>
            <person name="Kaur G."/>
            <person name="Manhas R.K."/>
            <person name="Mayilraj S."/>
        </authorList>
    </citation>
    <scope>NUCLEOTIDE SEQUENCE [LARGE SCALE GENOMIC DNA]</scope>
    <source>
        <strain evidence="2 3">MTCC 11845</strain>
    </source>
</reference>
<name>A0ABX3G797_9ACTN</name>
<proteinExistence type="predicted"/>
<evidence type="ECO:0008006" key="4">
    <source>
        <dbReference type="Google" id="ProtNLM"/>
    </source>
</evidence>
<evidence type="ECO:0000313" key="2">
    <source>
        <dbReference type="EMBL" id="OLZ70730.1"/>
    </source>
</evidence>
<keyword evidence="3" id="KW-1185">Reference proteome</keyword>
<evidence type="ECO:0000313" key="3">
    <source>
        <dbReference type="Proteomes" id="UP000187151"/>
    </source>
</evidence>
<protein>
    <recommendedName>
        <fullName evidence="4">Integral membrane protein</fullName>
    </recommendedName>
</protein>
<comment type="caution">
    <text evidence="2">The sequence shown here is derived from an EMBL/GenBank/DDBJ whole genome shotgun (WGS) entry which is preliminary data.</text>
</comment>
<sequence>MPYRARARAADERRLAPPRRSVTRLRLTCLYAGVFMLAGTAFVTVVLLLAEQAVSRGSGPLLGSGSESRVVLAPADCPGAAVGGPSCPPLGQERPHDPLFLSAVPLLAVLGPLSVGAGYVTAGYALSRVRRISRTARGAYRDA</sequence>
<feature type="transmembrane region" description="Helical" evidence="1">
    <location>
        <begin position="99"/>
        <end position="126"/>
    </location>
</feature>
<accession>A0ABX3G797</accession>
<feature type="transmembrane region" description="Helical" evidence="1">
    <location>
        <begin position="29"/>
        <end position="50"/>
    </location>
</feature>